<dbReference type="Proteomes" id="UP000234483">
    <property type="component" value="Unassembled WGS sequence"/>
</dbReference>
<evidence type="ECO:0000256" key="6">
    <source>
        <dbReference type="SAM" id="Phobius"/>
    </source>
</evidence>
<keyword evidence="3 6" id="KW-0812">Transmembrane</keyword>
<protein>
    <submittedName>
        <fullName evidence="9">Copper resistance protein CopD</fullName>
    </submittedName>
</protein>
<dbReference type="Proteomes" id="UP000281192">
    <property type="component" value="Chromosome"/>
</dbReference>
<organism evidence="9 10">
    <name type="scientific">Caulobacter flavus</name>
    <dbReference type="NCBI Taxonomy" id="1679497"/>
    <lineage>
        <taxon>Bacteria</taxon>
        <taxon>Pseudomonadati</taxon>
        <taxon>Pseudomonadota</taxon>
        <taxon>Alphaproteobacteria</taxon>
        <taxon>Caulobacterales</taxon>
        <taxon>Caulobacteraceae</taxon>
        <taxon>Caulobacter</taxon>
    </lineage>
</organism>
<evidence type="ECO:0000256" key="5">
    <source>
        <dbReference type="ARBA" id="ARBA00023136"/>
    </source>
</evidence>
<evidence type="ECO:0000313" key="9">
    <source>
        <dbReference type="EMBL" id="PLR17970.1"/>
    </source>
</evidence>
<dbReference type="NCBIfam" id="NF033808">
    <property type="entry name" value="copper_CopD"/>
    <property type="match status" value="1"/>
</dbReference>
<dbReference type="InterPro" id="IPR032694">
    <property type="entry name" value="CopC/D"/>
</dbReference>
<dbReference type="Pfam" id="PF05425">
    <property type="entry name" value="CopD"/>
    <property type="match status" value="1"/>
</dbReference>
<dbReference type="PANTHER" id="PTHR34820">
    <property type="entry name" value="INNER MEMBRANE PROTEIN YEBZ"/>
    <property type="match status" value="1"/>
</dbReference>
<dbReference type="KEGG" id="cfh:C1707_19210"/>
<feature type="transmembrane region" description="Helical" evidence="6">
    <location>
        <begin position="47"/>
        <end position="72"/>
    </location>
</feature>
<feature type="transmembrane region" description="Helical" evidence="6">
    <location>
        <begin position="92"/>
        <end position="112"/>
    </location>
</feature>
<keyword evidence="2" id="KW-1003">Cell membrane</keyword>
<keyword evidence="11" id="KW-1185">Reference proteome</keyword>
<evidence type="ECO:0000256" key="1">
    <source>
        <dbReference type="ARBA" id="ARBA00004651"/>
    </source>
</evidence>
<reference evidence="8 11" key="2">
    <citation type="submission" date="2018-01" db="EMBL/GenBank/DDBJ databases">
        <title>Complete genome sequence of Caulobacter flavus RHGG3.</title>
        <authorList>
            <person name="Yang E."/>
        </authorList>
    </citation>
    <scope>NUCLEOTIDE SEQUENCE [LARGE SCALE GENOMIC DNA]</scope>
    <source>
        <strain evidence="8 11">RHGG3</strain>
    </source>
</reference>
<keyword evidence="4 6" id="KW-1133">Transmembrane helix</keyword>
<feature type="transmembrane region" description="Helical" evidence="6">
    <location>
        <begin position="235"/>
        <end position="254"/>
    </location>
</feature>
<dbReference type="InterPro" id="IPR047689">
    <property type="entry name" value="CopD"/>
</dbReference>
<evidence type="ECO:0000313" key="10">
    <source>
        <dbReference type="Proteomes" id="UP000234483"/>
    </source>
</evidence>
<accession>A0A2N5CW01</accession>
<feature type="transmembrane region" description="Helical" evidence="6">
    <location>
        <begin position="119"/>
        <end position="136"/>
    </location>
</feature>
<dbReference type="AlphaFoldDB" id="A0A2N5CW01"/>
<evidence type="ECO:0000256" key="2">
    <source>
        <dbReference type="ARBA" id="ARBA00022475"/>
    </source>
</evidence>
<evidence type="ECO:0000256" key="4">
    <source>
        <dbReference type="ARBA" id="ARBA00022989"/>
    </source>
</evidence>
<evidence type="ECO:0000313" key="11">
    <source>
        <dbReference type="Proteomes" id="UP000281192"/>
    </source>
</evidence>
<dbReference type="OrthoDB" id="6053803at2"/>
<evidence type="ECO:0000256" key="3">
    <source>
        <dbReference type="ARBA" id="ARBA00022692"/>
    </source>
</evidence>
<feature type="transmembrane region" description="Helical" evidence="6">
    <location>
        <begin position="192"/>
        <end position="215"/>
    </location>
</feature>
<keyword evidence="5 6" id="KW-0472">Membrane</keyword>
<dbReference type="GO" id="GO:0005886">
    <property type="term" value="C:plasma membrane"/>
    <property type="evidence" value="ECO:0007669"/>
    <property type="project" value="UniProtKB-SubCell"/>
</dbReference>
<dbReference type="RefSeq" id="WP_101712434.1">
    <property type="nucleotide sequence ID" value="NZ_CP026100.1"/>
</dbReference>
<sequence>MEPIVDVLRLAQFAAAFVLTGGALFALRSLPAHGPVSASALGWPRTLLIQSGAALALLSVAGLIAQTAIVAGSLATVFEPETVKAVLTSMDMGPASVIRALSALLAAVALLFMPSRAGFAAALALGLIATASFAWMGHGAASEGPGAMLHLIADIVHLVAAAAWIGALAIFARMAFERRRSPENTQAFHNALEGFAGLGSVIVALLIGTGLVNSWFLVGPAGLPELVTTPYGKLLLLKLGLFIAMLGLAGANRLHLTPALKAAKDDPARTAAAIAALRSSLILEAGAAIAVLAAVAWLGRMSPITGP</sequence>
<proteinExistence type="predicted"/>
<dbReference type="EMBL" id="CP026100">
    <property type="protein sequence ID" value="AYV48218.1"/>
    <property type="molecule type" value="Genomic_DNA"/>
</dbReference>
<feature type="transmembrane region" description="Helical" evidence="6">
    <location>
        <begin position="148"/>
        <end position="171"/>
    </location>
</feature>
<dbReference type="EMBL" id="PJRQ01000014">
    <property type="protein sequence ID" value="PLR17970.1"/>
    <property type="molecule type" value="Genomic_DNA"/>
</dbReference>
<evidence type="ECO:0000313" key="8">
    <source>
        <dbReference type="EMBL" id="AYV48218.1"/>
    </source>
</evidence>
<feature type="transmembrane region" description="Helical" evidence="6">
    <location>
        <begin position="6"/>
        <end position="27"/>
    </location>
</feature>
<feature type="transmembrane region" description="Helical" evidence="6">
    <location>
        <begin position="275"/>
        <end position="298"/>
    </location>
</feature>
<dbReference type="InterPro" id="IPR008457">
    <property type="entry name" value="Cu-R_CopD_dom"/>
</dbReference>
<evidence type="ECO:0000259" key="7">
    <source>
        <dbReference type="Pfam" id="PF05425"/>
    </source>
</evidence>
<reference evidence="9 10" key="1">
    <citation type="submission" date="2017-12" db="EMBL/GenBank/DDBJ databases">
        <title>The genome sequence of Caulobacter flavus CGMCC1 15093.</title>
        <authorList>
            <person name="Gao J."/>
            <person name="Mao X."/>
            <person name="Sun J."/>
        </authorList>
    </citation>
    <scope>NUCLEOTIDE SEQUENCE [LARGE SCALE GENOMIC DNA]</scope>
    <source>
        <strain evidence="9 10">CGMCC1 15093</strain>
    </source>
</reference>
<gene>
    <name evidence="8" type="ORF">C1707_19210</name>
    <name evidence="9" type="ORF">CFHF_07680</name>
</gene>
<name>A0A2N5CW01_9CAUL</name>
<feature type="domain" description="Copper resistance protein D" evidence="7">
    <location>
        <begin position="191"/>
        <end position="298"/>
    </location>
</feature>
<dbReference type="GO" id="GO:0006825">
    <property type="term" value="P:copper ion transport"/>
    <property type="evidence" value="ECO:0007669"/>
    <property type="project" value="InterPro"/>
</dbReference>
<dbReference type="PANTHER" id="PTHR34820:SF4">
    <property type="entry name" value="INNER MEMBRANE PROTEIN YEBZ"/>
    <property type="match status" value="1"/>
</dbReference>
<comment type="subcellular location">
    <subcellularLocation>
        <location evidence="1">Cell membrane</location>
        <topology evidence="1">Multi-pass membrane protein</topology>
    </subcellularLocation>
</comment>